<dbReference type="Pfam" id="PF12654">
    <property type="entry name" value="DUF3786"/>
    <property type="match status" value="1"/>
</dbReference>
<reference evidence="2 3" key="1">
    <citation type="submission" date="2009-02" db="EMBL/GenBank/DDBJ databases">
        <title>Sequencing of the draft genome and assembly of Dethiobacter alkaliphilus AHT 1.</title>
        <authorList>
            <consortium name="US DOE Joint Genome Institute (JGI-PGF)"/>
            <person name="Lucas S."/>
            <person name="Copeland A."/>
            <person name="Lapidus A."/>
            <person name="Glavina del Rio T."/>
            <person name="Dalin E."/>
            <person name="Tice H."/>
            <person name="Bruce D."/>
            <person name="Goodwin L."/>
            <person name="Pitluck S."/>
            <person name="Larimer F."/>
            <person name="Land M.L."/>
            <person name="Hauser L."/>
            <person name="Muyzer G."/>
        </authorList>
    </citation>
    <scope>NUCLEOTIDE SEQUENCE [LARGE SCALE GENOMIC DNA]</scope>
    <source>
        <strain evidence="2 3">AHT 1</strain>
    </source>
</reference>
<name>C0GKF6_DETAL</name>
<evidence type="ECO:0000313" key="2">
    <source>
        <dbReference type="EMBL" id="EEG76199.1"/>
    </source>
</evidence>
<dbReference type="STRING" id="555088.DealDRAFT_2965"/>
<evidence type="ECO:0000313" key="3">
    <source>
        <dbReference type="Proteomes" id="UP000006443"/>
    </source>
</evidence>
<evidence type="ECO:0000259" key="1">
    <source>
        <dbReference type="Pfam" id="PF12654"/>
    </source>
</evidence>
<dbReference type="AlphaFoldDB" id="C0GKF6"/>
<dbReference type="EMBL" id="ACJM01000023">
    <property type="protein sequence ID" value="EEG76199.1"/>
    <property type="molecule type" value="Genomic_DNA"/>
</dbReference>
<dbReference type="eggNOG" id="COG1456">
    <property type="taxonomic scope" value="Bacteria"/>
</dbReference>
<organism evidence="2 3">
    <name type="scientific">Dethiobacter alkaliphilus AHT 1</name>
    <dbReference type="NCBI Taxonomy" id="555088"/>
    <lineage>
        <taxon>Bacteria</taxon>
        <taxon>Bacillati</taxon>
        <taxon>Bacillota</taxon>
        <taxon>Dethiobacteria</taxon>
        <taxon>Dethiobacterales</taxon>
        <taxon>Dethiobacteraceae</taxon>
        <taxon>Dethiobacter</taxon>
    </lineage>
</organism>
<dbReference type="RefSeq" id="WP_008518884.1">
    <property type="nucleotide sequence ID" value="NZ_ACJM01000023.1"/>
</dbReference>
<sequence length="219" mass="24102">MSKKPAIPLSRFSNPKNYGIALSVSRRALAAKDPGEMAINSGCPFDEETSSFEVLCLDHPFTVTYPDGLVKYKGTDLEPYFVLQIIMINYLARADGAPLNYQYIPYRDLEGGNAYYGAFQKTAIKPLAKAFGSSPEKLPEAAAPFGGIPHTQGSGTGVILYLFPRVPLLFKIWPGDDEFPPQANVLFDSSANHYLHTEDLAAVDVVTRILTKNPQRKDN</sequence>
<dbReference type="InterPro" id="IPR024264">
    <property type="entry name" value="DUF3786"/>
</dbReference>
<gene>
    <name evidence="2" type="ORF">DealDRAFT_2965</name>
</gene>
<dbReference type="Proteomes" id="UP000006443">
    <property type="component" value="Unassembled WGS sequence"/>
</dbReference>
<feature type="domain" description="DUF3786" evidence="1">
    <location>
        <begin position="33"/>
        <end position="204"/>
    </location>
</feature>
<accession>C0GKF6</accession>
<proteinExistence type="predicted"/>
<protein>
    <recommendedName>
        <fullName evidence="1">DUF3786 domain-containing protein</fullName>
    </recommendedName>
</protein>
<keyword evidence="3" id="KW-1185">Reference proteome</keyword>
<comment type="caution">
    <text evidence="2">The sequence shown here is derived from an EMBL/GenBank/DDBJ whole genome shotgun (WGS) entry which is preliminary data.</text>
</comment>